<feature type="region of interest" description="Disordered" evidence="5">
    <location>
        <begin position="200"/>
        <end position="225"/>
    </location>
</feature>
<dbReference type="SUPFAM" id="SSF101941">
    <property type="entry name" value="NAC domain"/>
    <property type="match status" value="1"/>
</dbReference>
<keyword evidence="2" id="KW-0238">DNA-binding</keyword>
<evidence type="ECO:0000256" key="2">
    <source>
        <dbReference type="ARBA" id="ARBA00023125"/>
    </source>
</evidence>
<keyword evidence="8" id="KW-1185">Reference proteome</keyword>
<proteinExistence type="predicted"/>
<dbReference type="AlphaFoldDB" id="A0A834ZIH3"/>
<dbReference type="Proteomes" id="UP000655225">
    <property type="component" value="Unassembled WGS sequence"/>
</dbReference>
<sequence>MVLYMSMVKGGKSEKTNWVMHQYHLGTKEDEKDGEFLISKIFYQKQAKQSDRIEQDLLLDIMNSVIANVGPVTPKSVIPEPPRTERQNSDIEAGQEPALYCMDPSTQVKNISSTLQKIYGINVEFLKNPKERYVEDGLQSERGNLNDQDHHKVEDHNNCMVDNNDNSAGEDTKWWEEESQFLLDSQQFVEGLALCDEFLQSQSSNGDGDGDGDGKEKKSQPRLSDYAHIGVEGLKKDLEECQNLDILDPANIDLGTPSDFRLSQLEFGSQDSFISWGGKVGD</sequence>
<dbReference type="PROSITE" id="PS51005">
    <property type="entry name" value="NAC"/>
    <property type="match status" value="1"/>
</dbReference>
<evidence type="ECO:0000259" key="6">
    <source>
        <dbReference type="PROSITE" id="PS51005"/>
    </source>
</evidence>
<dbReference type="GO" id="GO:0000976">
    <property type="term" value="F:transcription cis-regulatory region binding"/>
    <property type="evidence" value="ECO:0007669"/>
    <property type="project" value="TreeGrafter"/>
</dbReference>
<dbReference type="InterPro" id="IPR003441">
    <property type="entry name" value="NAC-dom"/>
</dbReference>
<accession>A0A834ZIH3</accession>
<dbReference type="OMA" id="DRICYTH"/>
<name>A0A834ZIH3_TETSI</name>
<dbReference type="InterPro" id="IPR044799">
    <property type="entry name" value="SOG1-like"/>
</dbReference>
<dbReference type="InterPro" id="IPR036093">
    <property type="entry name" value="NAC_dom_sf"/>
</dbReference>
<keyword evidence="3" id="KW-0804">Transcription</keyword>
<evidence type="ECO:0000256" key="5">
    <source>
        <dbReference type="SAM" id="MobiDB-lite"/>
    </source>
</evidence>
<dbReference type="OrthoDB" id="1882130at2759"/>
<evidence type="ECO:0000256" key="1">
    <source>
        <dbReference type="ARBA" id="ARBA00023015"/>
    </source>
</evidence>
<dbReference type="PANTHER" id="PTHR31079">
    <property type="entry name" value="NAC DOMAIN-CONTAINING PROTEIN 73"/>
    <property type="match status" value="1"/>
</dbReference>
<evidence type="ECO:0000256" key="3">
    <source>
        <dbReference type="ARBA" id="ARBA00023163"/>
    </source>
</evidence>
<evidence type="ECO:0000313" key="8">
    <source>
        <dbReference type="Proteomes" id="UP000655225"/>
    </source>
</evidence>
<organism evidence="7 8">
    <name type="scientific">Tetracentron sinense</name>
    <name type="common">Spur-leaf</name>
    <dbReference type="NCBI Taxonomy" id="13715"/>
    <lineage>
        <taxon>Eukaryota</taxon>
        <taxon>Viridiplantae</taxon>
        <taxon>Streptophyta</taxon>
        <taxon>Embryophyta</taxon>
        <taxon>Tracheophyta</taxon>
        <taxon>Spermatophyta</taxon>
        <taxon>Magnoliopsida</taxon>
        <taxon>Trochodendrales</taxon>
        <taxon>Trochodendraceae</taxon>
        <taxon>Tetracentron</taxon>
    </lineage>
</organism>
<evidence type="ECO:0000313" key="7">
    <source>
        <dbReference type="EMBL" id="KAF8407859.1"/>
    </source>
</evidence>
<dbReference type="Gene3D" id="2.170.150.80">
    <property type="entry name" value="NAC domain"/>
    <property type="match status" value="1"/>
</dbReference>
<keyword evidence="4" id="KW-0539">Nucleus</keyword>
<dbReference type="EMBL" id="JABCRI010000004">
    <property type="protein sequence ID" value="KAF8407859.1"/>
    <property type="molecule type" value="Genomic_DNA"/>
</dbReference>
<dbReference type="PANTHER" id="PTHR31079:SF9">
    <property type="entry name" value="SUPPRESSOR OF GAMMA RESPONSE 1"/>
    <property type="match status" value="1"/>
</dbReference>
<feature type="domain" description="NAC" evidence="6">
    <location>
        <begin position="1"/>
        <end position="44"/>
    </location>
</feature>
<dbReference type="GO" id="GO:0003700">
    <property type="term" value="F:DNA-binding transcription factor activity"/>
    <property type="evidence" value="ECO:0007669"/>
    <property type="project" value="InterPro"/>
</dbReference>
<reference evidence="7 8" key="1">
    <citation type="submission" date="2020-04" db="EMBL/GenBank/DDBJ databases">
        <title>Plant Genome Project.</title>
        <authorList>
            <person name="Zhang R.-G."/>
        </authorList>
    </citation>
    <scope>NUCLEOTIDE SEQUENCE [LARGE SCALE GENOMIC DNA]</scope>
    <source>
        <strain evidence="7">YNK0</strain>
        <tissue evidence="7">Leaf</tissue>
    </source>
</reference>
<protein>
    <recommendedName>
        <fullName evidence="6">NAC domain-containing protein</fullName>
    </recommendedName>
</protein>
<keyword evidence="1" id="KW-0805">Transcription regulation</keyword>
<dbReference type="GO" id="GO:0005634">
    <property type="term" value="C:nucleus"/>
    <property type="evidence" value="ECO:0007669"/>
    <property type="project" value="TreeGrafter"/>
</dbReference>
<gene>
    <name evidence="7" type="ORF">HHK36_006996</name>
</gene>
<comment type="caution">
    <text evidence="7">The sequence shown here is derived from an EMBL/GenBank/DDBJ whole genome shotgun (WGS) entry which is preliminary data.</text>
</comment>
<evidence type="ECO:0000256" key="4">
    <source>
        <dbReference type="ARBA" id="ARBA00023242"/>
    </source>
</evidence>